<evidence type="ECO:0000256" key="5">
    <source>
        <dbReference type="ARBA" id="ARBA00022989"/>
    </source>
</evidence>
<keyword evidence="4 7" id="KW-0812">Transmembrane</keyword>
<evidence type="ECO:0000259" key="9">
    <source>
        <dbReference type="Pfam" id="PF16916"/>
    </source>
</evidence>
<organism evidence="10 11">
    <name type="scientific">Granulicatella seriolae</name>
    <dbReference type="NCBI Taxonomy" id="2967226"/>
    <lineage>
        <taxon>Bacteria</taxon>
        <taxon>Bacillati</taxon>
        <taxon>Bacillota</taxon>
        <taxon>Bacilli</taxon>
        <taxon>Lactobacillales</taxon>
        <taxon>Carnobacteriaceae</taxon>
        <taxon>Granulicatella</taxon>
    </lineage>
</organism>
<dbReference type="EMBL" id="JANHNZ010000008">
    <property type="protein sequence ID" value="MCQ9210507.1"/>
    <property type="molecule type" value="Genomic_DNA"/>
</dbReference>
<reference evidence="10" key="2">
    <citation type="journal article" date="2023" name="Curr. Microbiol.">
        <title>Granulicatella seriolae sp. nov., a Novel Facultative Anaerobe Isolated from Yellowtail Marine Fish.</title>
        <authorList>
            <person name="Lee M."/>
            <person name="Choi Y.J."/>
            <person name="Farooq A."/>
            <person name="Jeong J.B."/>
            <person name="Jung M.Y."/>
        </authorList>
    </citation>
    <scope>NUCLEOTIDE SEQUENCE</scope>
    <source>
        <strain evidence="10">S8</strain>
    </source>
</reference>
<reference evidence="10" key="3">
    <citation type="journal article" date="2023" name="Microbiol. Resour. Announc.">
        <title>Draft Genome Sequence of Granulicatella sp. Strain S8, Isolated from a Marine Fish, Seriola quinqueradiata.</title>
        <authorList>
            <person name="Lee M."/>
            <person name="Farooq A."/>
            <person name="Jeong J.B."/>
            <person name="Jung M.Y."/>
        </authorList>
    </citation>
    <scope>NUCLEOTIDE SEQUENCE</scope>
    <source>
        <strain evidence="10">S8</strain>
    </source>
</reference>
<keyword evidence="11" id="KW-1185">Reference proteome</keyword>
<dbReference type="InterPro" id="IPR058533">
    <property type="entry name" value="Cation_efflux_TM"/>
</dbReference>
<comment type="subcellular location">
    <subcellularLocation>
        <location evidence="1">Membrane</location>
        <topology evidence="1">Multi-pass membrane protein</topology>
    </subcellularLocation>
</comment>
<dbReference type="NCBIfam" id="TIGR01297">
    <property type="entry name" value="CDF"/>
    <property type="match status" value="1"/>
</dbReference>
<feature type="domain" description="Cation efflux protein cytoplasmic" evidence="9">
    <location>
        <begin position="214"/>
        <end position="288"/>
    </location>
</feature>
<dbReference type="Pfam" id="PF16916">
    <property type="entry name" value="ZT_dimer"/>
    <property type="match status" value="1"/>
</dbReference>
<dbReference type="InterPro" id="IPR036837">
    <property type="entry name" value="Cation_efflux_CTD_sf"/>
</dbReference>
<dbReference type="InterPro" id="IPR002524">
    <property type="entry name" value="Cation_efflux"/>
</dbReference>
<dbReference type="RefSeq" id="WP_256945615.1">
    <property type="nucleotide sequence ID" value="NZ_JANHNZ010000008.1"/>
</dbReference>
<dbReference type="PANTHER" id="PTHR43840">
    <property type="entry name" value="MITOCHONDRIAL METAL TRANSPORTER 1-RELATED"/>
    <property type="match status" value="1"/>
</dbReference>
<dbReference type="Gene3D" id="1.20.1510.10">
    <property type="entry name" value="Cation efflux protein transmembrane domain"/>
    <property type="match status" value="1"/>
</dbReference>
<dbReference type="SUPFAM" id="SSF161111">
    <property type="entry name" value="Cation efflux protein transmembrane domain-like"/>
    <property type="match status" value="1"/>
</dbReference>
<gene>
    <name evidence="10" type="ORF">NPA36_08085</name>
</gene>
<dbReference type="SUPFAM" id="SSF160240">
    <property type="entry name" value="Cation efflux protein cytoplasmic domain-like"/>
    <property type="match status" value="1"/>
</dbReference>
<feature type="transmembrane region" description="Helical" evidence="7">
    <location>
        <begin position="20"/>
        <end position="40"/>
    </location>
</feature>
<name>A0ABT1WPP0_9LACT</name>
<proteinExistence type="inferred from homology"/>
<dbReference type="InterPro" id="IPR050291">
    <property type="entry name" value="CDF_Transporter"/>
</dbReference>
<evidence type="ECO:0000259" key="8">
    <source>
        <dbReference type="Pfam" id="PF01545"/>
    </source>
</evidence>
<evidence type="ECO:0000256" key="6">
    <source>
        <dbReference type="ARBA" id="ARBA00023136"/>
    </source>
</evidence>
<evidence type="ECO:0000256" key="7">
    <source>
        <dbReference type="SAM" id="Phobius"/>
    </source>
</evidence>
<feature type="domain" description="Cation efflux protein transmembrane" evidence="8">
    <location>
        <begin position="17"/>
        <end position="208"/>
    </location>
</feature>
<evidence type="ECO:0000256" key="4">
    <source>
        <dbReference type="ARBA" id="ARBA00022692"/>
    </source>
</evidence>
<accession>A0ABT1WPP0</accession>
<dbReference type="Pfam" id="PF01545">
    <property type="entry name" value="Cation_efflux"/>
    <property type="match status" value="1"/>
</dbReference>
<keyword evidence="6 7" id="KW-0472">Membrane</keyword>
<evidence type="ECO:0000313" key="11">
    <source>
        <dbReference type="Proteomes" id="UP001059480"/>
    </source>
</evidence>
<comment type="similarity">
    <text evidence="2">Belongs to the cation diffusion facilitator (CDF) transporter (TC 2.A.4) family.</text>
</comment>
<evidence type="ECO:0000256" key="3">
    <source>
        <dbReference type="ARBA" id="ARBA00022448"/>
    </source>
</evidence>
<evidence type="ECO:0000256" key="1">
    <source>
        <dbReference type="ARBA" id="ARBA00004141"/>
    </source>
</evidence>
<feature type="transmembrane region" description="Helical" evidence="7">
    <location>
        <begin position="84"/>
        <end position="105"/>
    </location>
</feature>
<dbReference type="InterPro" id="IPR027469">
    <property type="entry name" value="Cation_efflux_TMD_sf"/>
</dbReference>
<dbReference type="PANTHER" id="PTHR43840:SF50">
    <property type="entry name" value="MANGANESE EFFLUX SYSTEM PROTEIN MNES"/>
    <property type="match status" value="1"/>
</dbReference>
<evidence type="ECO:0000313" key="10">
    <source>
        <dbReference type="EMBL" id="MCQ9210507.1"/>
    </source>
</evidence>
<dbReference type="Proteomes" id="UP001059480">
    <property type="component" value="Unassembled WGS sequence"/>
</dbReference>
<protein>
    <submittedName>
        <fullName evidence="10">Cation diffusion facilitator family transporter</fullName>
    </submittedName>
</protein>
<keyword evidence="3" id="KW-0813">Transport</keyword>
<dbReference type="Gene3D" id="3.30.70.1350">
    <property type="entry name" value="Cation efflux protein, cytoplasmic domain"/>
    <property type="match status" value="1"/>
</dbReference>
<keyword evidence="5 7" id="KW-1133">Transmembrane helix</keyword>
<feature type="transmembrane region" description="Helical" evidence="7">
    <location>
        <begin position="117"/>
        <end position="137"/>
    </location>
</feature>
<sequence length="295" mass="32160">MSEVSTTNLKQAERGAIVSIVAYIVVSLAKVVIGHLFLSAALVADGLNNVTDVISSVLVLVGLRISQKPVDANHPYGHWKFEQVASLATSFIMFFIGIEVLRSSVTNILEGSMPTPSWITAITAALAGVVMSCVYIYNNRLATRLHSLGLKAAAKDNLSDALTSFATAIAIFAASLGLGWLDAVMAIVVGLIILKTAFDIFKESTFALTDGFDQKELEDYRPLIMAHEEVKEIGEIKARRYGSNVYMDLTVLMDPNLTVLKSHAVTEEIETELRNAFSIPFIDIHVEPFLEEKTP</sequence>
<evidence type="ECO:0000256" key="2">
    <source>
        <dbReference type="ARBA" id="ARBA00008114"/>
    </source>
</evidence>
<comment type="caution">
    <text evidence="10">The sequence shown here is derived from an EMBL/GenBank/DDBJ whole genome shotgun (WGS) entry which is preliminary data.</text>
</comment>
<reference evidence="10" key="1">
    <citation type="submission" date="2022-07" db="EMBL/GenBank/DDBJ databases">
        <authorList>
            <person name="Jung M.-Y."/>
            <person name="Lee M."/>
        </authorList>
    </citation>
    <scope>NUCLEOTIDE SEQUENCE</scope>
    <source>
        <strain evidence="10">S8</strain>
    </source>
</reference>
<dbReference type="InterPro" id="IPR027470">
    <property type="entry name" value="Cation_efflux_CTD"/>
</dbReference>